<name>A0A8C4NAK8_EPTBU</name>
<dbReference type="AlphaFoldDB" id="A0A8C4NAK8"/>
<comment type="pathway">
    <text evidence="2">Amino-acid degradation; L-lysine degradation via saccharopine pathway; glutaryl-CoA from L-lysine: step 2/6.</text>
</comment>
<reference evidence="11" key="2">
    <citation type="submission" date="2025-09" db="UniProtKB">
        <authorList>
            <consortium name="Ensembl"/>
        </authorList>
    </citation>
    <scope>IDENTIFICATION</scope>
</reference>
<feature type="domain" description="Alanine dehydrogenase/pyridine nucleotide transhydrogenase N-terminal" evidence="10">
    <location>
        <begin position="24"/>
        <end position="152"/>
    </location>
</feature>
<dbReference type="OMA" id="TPHVHDI"/>
<dbReference type="SUPFAM" id="SSF52283">
    <property type="entry name" value="Formate/glycerate dehydrogenase catalytic domain-like"/>
    <property type="match status" value="1"/>
</dbReference>
<dbReference type="CDD" id="cd12189">
    <property type="entry name" value="LKR_SDH_like"/>
    <property type="match status" value="1"/>
</dbReference>
<keyword evidence="5" id="KW-0560">Oxidoreductase</keyword>
<dbReference type="Pfam" id="PF03435">
    <property type="entry name" value="Sacchrp_dh_NADP"/>
    <property type="match status" value="1"/>
</dbReference>
<dbReference type="GO" id="GO:0019878">
    <property type="term" value="P:lysine biosynthetic process via aminoadipic acid"/>
    <property type="evidence" value="ECO:0007669"/>
    <property type="project" value="TreeGrafter"/>
</dbReference>
<dbReference type="GO" id="GO:0004753">
    <property type="term" value="F:saccharopine dehydrogenase activity"/>
    <property type="evidence" value="ECO:0007669"/>
    <property type="project" value="TreeGrafter"/>
</dbReference>
<dbReference type="InterPro" id="IPR051168">
    <property type="entry name" value="AASS"/>
</dbReference>
<dbReference type="SMART" id="SM01002">
    <property type="entry name" value="AlaDh_PNT_C"/>
    <property type="match status" value="1"/>
</dbReference>
<dbReference type="InterPro" id="IPR007886">
    <property type="entry name" value="AlaDH/PNT_N"/>
</dbReference>
<keyword evidence="4" id="KW-0521">NADP</keyword>
<dbReference type="PANTHER" id="PTHR11133">
    <property type="entry name" value="SACCHAROPINE DEHYDROGENASE"/>
    <property type="match status" value="1"/>
</dbReference>
<organism evidence="11 12">
    <name type="scientific">Eptatretus burgeri</name>
    <name type="common">Inshore hagfish</name>
    <dbReference type="NCBI Taxonomy" id="7764"/>
    <lineage>
        <taxon>Eukaryota</taxon>
        <taxon>Metazoa</taxon>
        <taxon>Chordata</taxon>
        <taxon>Craniata</taxon>
        <taxon>Vertebrata</taxon>
        <taxon>Cyclostomata</taxon>
        <taxon>Myxini</taxon>
        <taxon>Myxiniformes</taxon>
        <taxon>Myxinidae</taxon>
        <taxon>Eptatretinae</taxon>
        <taxon>Eptatretus</taxon>
    </lineage>
</organism>
<dbReference type="Proteomes" id="UP000694388">
    <property type="component" value="Unplaced"/>
</dbReference>
<evidence type="ECO:0000313" key="11">
    <source>
        <dbReference type="Ensembl" id="ENSEBUP00000003680.1"/>
    </source>
</evidence>
<dbReference type="InterPro" id="IPR032095">
    <property type="entry name" value="Sacchrp_dh-like_C"/>
</dbReference>
<keyword evidence="6" id="KW-0511">Multifunctional enzyme</keyword>
<sequence length="827" mass="91904">MSGRSMSAMKCRKISNWGTPTVLGIRREDVSAWERRAPLAPNHVKQIVDAGHRVLMQPSNRRAIPKYEKAGAVIQEDLSDAKLIMGVKRPPDGSLLPGKTYSFFSHTIKAQESNMLLLDEALSKGVRLLDYEAMVNEEGQRVVAFGKWAGIAGMIDILHGLGIRLLELGFNTPFVHMSMAHNYRTFDQAVLALRDVGYEIALGHLPAELGPLTFVFSGTGNVSQGAQRVFSELPCEFVRPKDLPRIVQQADPRKVYGVAMCLPDYLHRTSDGGFNLHEFFKQPELYSSAFSTEIAPYTSCLINGVYWNSKIPRLLTREDAVQLTSSKHGVIFSGCPSVRHQMLAISDISSDVNGSIGFMSQCTTIDEPFCIYHPDKGTKYNWYSHIIYECIRGDGILICSIDQMPTQFPVEATHDFGDHLLPFVPELVGSLLNKHSNPLLIISPLILNYYLAKTKFLQDMLVSLYVFFLFFYFYFCLSVITYRSLCRAQLSLEIFVTSLLPKSLHPGIAKICIAQKVNMVTASYMLPEMQALHESAQAAGITLMNEVGLDPGIDHFLALNSIHSSRQRGATVESLVSYCGGLPAPEFSNNPLRYKFSWNPEGAINNCLNSASYLRDGQVVWGKIIDAAEPVCCWPGLSLEGVPNRDSLHYRELYNIPEAHTVFRGTLRYQAGIACAPCIDHHFYLLSVVSGHCFNSVSLGCLNRLGLLGDATVGQVDNVMKALINHLTYTLTFGSDERDMVILRNELKIKLPSGAQEMEVQSLVVYGDPKGYSAMARTVGLPCAIAAQMILDGMIQEKGVLLPFAPEIFNYMLSKLKNSFLFTEEVK</sequence>
<feature type="domain" description="Alanine dehydrogenase/pyridine nucleotide transhydrogenase NAD(H)-binding" evidence="9">
    <location>
        <begin position="192"/>
        <end position="400"/>
    </location>
</feature>
<evidence type="ECO:0008006" key="13">
    <source>
        <dbReference type="Google" id="ProtNLM"/>
    </source>
</evidence>
<evidence type="ECO:0000313" key="12">
    <source>
        <dbReference type="Proteomes" id="UP000694388"/>
    </source>
</evidence>
<dbReference type="FunFam" id="3.30.360.10:FF:000008">
    <property type="entry name" value="Alpha-aminoadipic semialdehyde synthase, mitochondrial"/>
    <property type="match status" value="1"/>
</dbReference>
<dbReference type="InterPro" id="IPR007698">
    <property type="entry name" value="AlaDH/PNT_NAD(H)-bd"/>
</dbReference>
<reference evidence="11" key="1">
    <citation type="submission" date="2025-08" db="UniProtKB">
        <authorList>
            <consortium name="Ensembl"/>
        </authorList>
    </citation>
    <scope>IDENTIFICATION</scope>
</reference>
<evidence type="ECO:0000256" key="2">
    <source>
        <dbReference type="ARBA" id="ARBA00004720"/>
    </source>
</evidence>
<evidence type="ECO:0000256" key="6">
    <source>
        <dbReference type="ARBA" id="ARBA00023268"/>
    </source>
</evidence>
<protein>
    <recommendedName>
        <fullName evidence="13">Saccharopine dehydrogenase (NAD(+), L-glutamate-forming)</fullName>
    </recommendedName>
</protein>
<keyword evidence="8" id="KW-0812">Transmembrane</keyword>
<dbReference type="Gene3D" id="3.40.50.720">
    <property type="entry name" value="NAD(P)-binding Rossmann-like Domain"/>
    <property type="match status" value="3"/>
</dbReference>
<keyword evidence="8" id="KW-0472">Membrane</keyword>
<comment type="similarity">
    <text evidence="3">In the N-terminal section; belongs to the AlaDH/PNT family.</text>
</comment>
<comment type="similarity">
    <text evidence="7">In the C-terminal section; belongs to the saccharopine dehydrogenase family.</text>
</comment>
<keyword evidence="8" id="KW-1133">Transmembrane helix</keyword>
<dbReference type="SUPFAM" id="SSF55347">
    <property type="entry name" value="Glyceraldehyde-3-phosphate dehydrogenase-like, C-terminal domain"/>
    <property type="match status" value="1"/>
</dbReference>
<evidence type="ECO:0000256" key="5">
    <source>
        <dbReference type="ARBA" id="ARBA00023002"/>
    </source>
</evidence>
<comment type="pathway">
    <text evidence="1">Amino-acid degradation; L-lysine degradation via saccharopine pathway; glutaryl-CoA from L-lysine: step 1/6.</text>
</comment>
<dbReference type="Ensembl" id="ENSEBUT00000004064.1">
    <property type="protein sequence ID" value="ENSEBUP00000003680.1"/>
    <property type="gene ID" value="ENSEBUG00000002550.1"/>
</dbReference>
<evidence type="ECO:0000256" key="7">
    <source>
        <dbReference type="ARBA" id="ARBA00025744"/>
    </source>
</evidence>
<evidence type="ECO:0000259" key="9">
    <source>
        <dbReference type="SMART" id="SM01002"/>
    </source>
</evidence>
<dbReference type="Gene3D" id="3.30.360.10">
    <property type="entry name" value="Dihydrodipicolinate Reductase, domain 2"/>
    <property type="match status" value="1"/>
</dbReference>
<dbReference type="UniPathway" id="UPA00868">
    <property type="reaction ID" value="UER00835"/>
</dbReference>
<evidence type="ECO:0000256" key="1">
    <source>
        <dbReference type="ARBA" id="ARBA00004682"/>
    </source>
</evidence>
<evidence type="ECO:0000256" key="4">
    <source>
        <dbReference type="ARBA" id="ARBA00022857"/>
    </source>
</evidence>
<dbReference type="GO" id="GO:0005737">
    <property type="term" value="C:cytoplasm"/>
    <property type="evidence" value="ECO:0007669"/>
    <property type="project" value="TreeGrafter"/>
</dbReference>
<dbReference type="GeneTree" id="ENSGT00390000013249"/>
<keyword evidence="12" id="KW-1185">Reference proteome</keyword>
<proteinExistence type="inferred from homology"/>
<dbReference type="Pfam" id="PF05222">
    <property type="entry name" value="AlaDh_PNT_N"/>
    <property type="match status" value="1"/>
</dbReference>
<dbReference type="PANTHER" id="PTHR11133:SF22">
    <property type="entry name" value="ALPHA-AMINOADIPIC SEMIALDEHYDE SYNTHASE, MITOCHONDRIAL"/>
    <property type="match status" value="1"/>
</dbReference>
<dbReference type="GO" id="GO:0033512">
    <property type="term" value="P:L-lysine catabolic process to acetyl-CoA via saccharopine"/>
    <property type="evidence" value="ECO:0007669"/>
    <property type="project" value="UniProtKB-UniPathway"/>
</dbReference>
<dbReference type="Pfam" id="PF16653">
    <property type="entry name" value="Sacchrp_dh_C"/>
    <property type="match status" value="1"/>
</dbReference>
<evidence type="ECO:0000256" key="8">
    <source>
        <dbReference type="SAM" id="Phobius"/>
    </source>
</evidence>
<evidence type="ECO:0000256" key="3">
    <source>
        <dbReference type="ARBA" id="ARBA00005624"/>
    </source>
</evidence>
<dbReference type="FunFam" id="3.40.50.720:FF:000087">
    <property type="entry name" value="alpha-aminoadipic semialdehyde synthase, mitochondrial"/>
    <property type="match status" value="1"/>
</dbReference>
<dbReference type="InterPro" id="IPR005097">
    <property type="entry name" value="Sacchrp_dh_NADP-bd"/>
</dbReference>
<evidence type="ECO:0000259" key="10">
    <source>
        <dbReference type="SMART" id="SM01003"/>
    </source>
</evidence>
<feature type="transmembrane region" description="Helical" evidence="8">
    <location>
        <begin position="464"/>
        <end position="482"/>
    </location>
</feature>
<dbReference type="SMART" id="SM01003">
    <property type="entry name" value="AlaDh_PNT_N"/>
    <property type="match status" value="1"/>
</dbReference>
<accession>A0A8C4NAK8</accession>